<evidence type="ECO:0000256" key="11">
    <source>
        <dbReference type="ARBA" id="ARBA00022984"/>
    </source>
</evidence>
<dbReference type="GO" id="GO:0009002">
    <property type="term" value="F:serine-type D-Ala-D-Ala carboxypeptidase activity"/>
    <property type="evidence" value="ECO:0007669"/>
    <property type="project" value="UniProtKB-EC"/>
</dbReference>
<evidence type="ECO:0000256" key="3">
    <source>
        <dbReference type="ARBA" id="ARBA00007739"/>
    </source>
</evidence>
<dbReference type="InterPro" id="IPR023346">
    <property type="entry name" value="Lysozyme-like_dom_sf"/>
</dbReference>
<dbReference type="Gene3D" id="3.40.710.10">
    <property type="entry name" value="DD-peptidase/beta-lactamase superfamily"/>
    <property type="match status" value="1"/>
</dbReference>
<keyword evidence="11" id="KW-0573">Peptidoglycan synthesis</keyword>
<dbReference type="InterPro" id="IPR036950">
    <property type="entry name" value="PBP_transglycosylase"/>
</dbReference>
<evidence type="ECO:0000256" key="16">
    <source>
        <dbReference type="ARBA" id="ARBA00049902"/>
    </source>
</evidence>
<dbReference type="GO" id="GO:0008360">
    <property type="term" value="P:regulation of cell shape"/>
    <property type="evidence" value="ECO:0007669"/>
    <property type="project" value="UniProtKB-KW"/>
</dbReference>
<dbReference type="PANTHER" id="PTHR32282">
    <property type="entry name" value="BINDING PROTEIN TRANSPEPTIDASE, PUTATIVE-RELATED"/>
    <property type="match status" value="1"/>
</dbReference>
<evidence type="ECO:0000256" key="14">
    <source>
        <dbReference type="ARBA" id="ARBA00023316"/>
    </source>
</evidence>
<protein>
    <recommendedName>
        <fullName evidence="17">Glycosyl transferase family 51 domain-containing protein</fullName>
    </recommendedName>
</protein>
<dbReference type="InterPro" id="IPR001264">
    <property type="entry name" value="Glyco_trans_51"/>
</dbReference>
<dbReference type="GO" id="GO:0006508">
    <property type="term" value="P:proteolysis"/>
    <property type="evidence" value="ECO:0007669"/>
    <property type="project" value="UniProtKB-KW"/>
</dbReference>
<dbReference type="Proteomes" id="UP000034739">
    <property type="component" value="Unassembled WGS sequence"/>
</dbReference>
<dbReference type="InterPro" id="IPR050396">
    <property type="entry name" value="Glycosyltr_51/Transpeptidase"/>
</dbReference>
<feature type="domain" description="Glycosyl transferase family 51" evidence="17">
    <location>
        <begin position="208"/>
        <end position="383"/>
    </location>
</feature>
<keyword evidence="10" id="KW-0133">Cell shape</keyword>
<comment type="catalytic activity">
    <reaction evidence="16">
        <text>[GlcNAc-(1-&gt;4)-Mur2Ac(oyl-L-Ala-gamma-D-Glu-L-Lys-D-Ala-D-Ala)](n)-di-trans,octa-cis-undecaprenyl diphosphate + beta-D-GlcNAc-(1-&gt;4)-Mur2Ac(oyl-L-Ala-gamma-D-Glu-L-Lys-D-Ala-D-Ala)-di-trans,octa-cis-undecaprenyl diphosphate = [GlcNAc-(1-&gt;4)-Mur2Ac(oyl-L-Ala-gamma-D-Glu-L-Lys-D-Ala-D-Ala)](n+1)-di-trans,octa-cis-undecaprenyl diphosphate + di-trans,octa-cis-undecaprenyl diphosphate + H(+)</text>
        <dbReference type="Rhea" id="RHEA:23708"/>
        <dbReference type="Rhea" id="RHEA-COMP:9602"/>
        <dbReference type="Rhea" id="RHEA-COMP:9603"/>
        <dbReference type="ChEBI" id="CHEBI:15378"/>
        <dbReference type="ChEBI" id="CHEBI:58405"/>
        <dbReference type="ChEBI" id="CHEBI:60033"/>
        <dbReference type="ChEBI" id="CHEBI:78435"/>
        <dbReference type="EC" id="2.4.99.28"/>
    </reaction>
</comment>
<comment type="subcellular location">
    <subcellularLocation>
        <location evidence="1">Cell membrane</location>
    </subcellularLocation>
</comment>
<dbReference type="Gene3D" id="1.10.3810.10">
    <property type="entry name" value="Biosynthetic peptidoglycan transglycosylase-like"/>
    <property type="match status" value="1"/>
</dbReference>
<keyword evidence="5" id="KW-0121">Carboxypeptidase</keyword>
<keyword evidence="12" id="KW-0472">Membrane</keyword>
<evidence type="ECO:0000256" key="6">
    <source>
        <dbReference type="ARBA" id="ARBA00022670"/>
    </source>
</evidence>
<dbReference type="InterPro" id="IPR012338">
    <property type="entry name" value="Beta-lactam/transpept-like"/>
</dbReference>
<dbReference type="GO" id="GO:0008955">
    <property type="term" value="F:peptidoglycan glycosyltransferase activity"/>
    <property type="evidence" value="ECO:0007669"/>
    <property type="project" value="UniProtKB-EC"/>
</dbReference>
<keyword evidence="8" id="KW-0808">Transferase</keyword>
<proteinExistence type="inferred from homology"/>
<reference evidence="18 19" key="1">
    <citation type="journal article" date="2015" name="Nature">
        <title>rRNA introns, odd ribosomes, and small enigmatic genomes across a large radiation of phyla.</title>
        <authorList>
            <person name="Brown C.T."/>
            <person name="Hug L.A."/>
            <person name="Thomas B.C."/>
            <person name="Sharon I."/>
            <person name="Castelle C.J."/>
            <person name="Singh A."/>
            <person name="Wilkins M.J."/>
            <person name="Williams K.H."/>
            <person name="Banfield J.F."/>
        </authorList>
    </citation>
    <scope>NUCLEOTIDE SEQUENCE [LARGE SCALE GENOMIC DNA]</scope>
</reference>
<evidence type="ECO:0000259" key="17">
    <source>
        <dbReference type="Pfam" id="PF00912"/>
    </source>
</evidence>
<evidence type="ECO:0000256" key="7">
    <source>
        <dbReference type="ARBA" id="ARBA00022676"/>
    </source>
</evidence>
<evidence type="ECO:0000313" key="19">
    <source>
        <dbReference type="Proteomes" id="UP000034739"/>
    </source>
</evidence>
<comment type="similarity">
    <text evidence="3">In the N-terminal section; belongs to the glycosyltransferase 51 family.</text>
</comment>
<evidence type="ECO:0000256" key="12">
    <source>
        <dbReference type="ARBA" id="ARBA00023136"/>
    </source>
</evidence>
<evidence type="ECO:0000256" key="10">
    <source>
        <dbReference type="ARBA" id="ARBA00022960"/>
    </source>
</evidence>
<dbReference type="SUPFAM" id="SSF53955">
    <property type="entry name" value="Lysozyme-like"/>
    <property type="match status" value="1"/>
</dbReference>
<comment type="catalytic activity">
    <reaction evidence="15">
        <text>Preferential cleavage: (Ac)2-L-Lys-D-Ala-|-D-Ala. Also transpeptidation of peptidyl-alanyl moieties that are N-acyl substituents of D-alanine.</text>
        <dbReference type="EC" id="3.4.16.4"/>
    </reaction>
</comment>
<evidence type="ECO:0000256" key="8">
    <source>
        <dbReference type="ARBA" id="ARBA00022679"/>
    </source>
</evidence>
<evidence type="ECO:0000256" key="9">
    <source>
        <dbReference type="ARBA" id="ARBA00022801"/>
    </source>
</evidence>
<dbReference type="PATRIC" id="fig|1618445.3.peg.1168"/>
<evidence type="ECO:0000256" key="4">
    <source>
        <dbReference type="ARBA" id="ARBA00022475"/>
    </source>
</evidence>
<name>A0A0G1TWP8_9BACT</name>
<comment type="caution">
    <text evidence="18">The sequence shown here is derived from an EMBL/GenBank/DDBJ whole genome shotgun (WGS) entry which is preliminary data.</text>
</comment>
<dbReference type="SUPFAM" id="SSF56601">
    <property type="entry name" value="beta-lactamase/transpeptidase-like"/>
    <property type="match status" value="1"/>
</dbReference>
<keyword evidence="6" id="KW-0645">Protease</keyword>
<keyword evidence="9" id="KW-0378">Hydrolase</keyword>
<dbReference type="GO" id="GO:0030288">
    <property type="term" value="C:outer membrane-bounded periplasmic space"/>
    <property type="evidence" value="ECO:0007669"/>
    <property type="project" value="TreeGrafter"/>
</dbReference>
<dbReference type="AlphaFoldDB" id="A0A0G1TWP8"/>
<dbReference type="GO" id="GO:0005886">
    <property type="term" value="C:plasma membrane"/>
    <property type="evidence" value="ECO:0007669"/>
    <property type="project" value="UniProtKB-SubCell"/>
</dbReference>
<keyword evidence="7" id="KW-0328">Glycosyltransferase</keyword>
<dbReference type="GO" id="GO:0009252">
    <property type="term" value="P:peptidoglycan biosynthetic process"/>
    <property type="evidence" value="ECO:0007669"/>
    <property type="project" value="UniProtKB-KW"/>
</dbReference>
<evidence type="ECO:0000256" key="13">
    <source>
        <dbReference type="ARBA" id="ARBA00023268"/>
    </source>
</evidence>
<evidence type="ECO:0000256" key="15">
    <source>
        <dbReference type="ARBA" id="ARBA00034000"/>
    </source>
</evidence>
<dbReference type="GO" id="GO:0071555">
    <property type="term" value="P:cell wall organization"/>
    <property type="evidence" value="ECO:0007669"/>
    <property type="project" value="UniProtKB-KW"/>
</dbReference>
<comment type="similarity">
    <text evidence="2">In the C-terminal section; belongs to the transpeptidase family.</text>
</comment>
<accession>A0A0G1TWP8</accession>
<dbReference type="FunFam" id="1.10.3810.10:FF:000001">
    <property type="entry name" value="Penicillin-binding protein 1A"/>
    <property type="match status" value="1"/>
</dbReference>
<organism evidence="18 19">
    <name type="scientific">Candidatus Gottesmanbacteria bacterium GW2011_GWA2_47_9</name>
    <dbReference type="NCBI Taxonomy" id="1618445"/>
    <lineage>
        <taxon>Bacteria</taxon>
        <taxon>Candidatus Gottesmaniibacteriota</taxon>
    </lineage>
</organism>
<dbReference type="Pfam" id="PF00912">
    <property type="entry name" value="Transgly"/>
    <property type="match status" value="1"/>
</dbReference>
<dbReference type="PANTHER" id="PTHR32282:SF11">
    <property type="entry name" value="PENICILLIN-BINDING PROTEIN 1B"/>
    <property type="match status" value="1"/>
</dbReference>
<dbReference type="EMBL" id="LCOY01000059">
    <property type="protein sequence ID" value="KKU86272.1"/>
    <property type="molecule type" value="Genomic_DNA"/>
</dbReference>
<keyword evidence="4" id="KW-1003">Cell membrane</keyword>
<evidence type="ECO:0000256" key="5">
    <source>
        <dbReference type="ARBA" id="ARBA00022645"/>
    </source>
</evidence>
<evidence type="ECO:0000256" key="1">
    <source>
        <dbReference type="ARBA" id="ARBA00004236"/>
    </source>
</evidence>
<keyword evidence="14" id="KW-0961">Cell wall biogenesis/degradation</keyword>
<evidence type="ECO:0000313" key="18">
    <source>
        <dbReference type="EMBL" id="KKU86272.1"/>
    </source>
</evidence>
<evidence type="ECO:0000256" key="2">
    <source>
        <dbReference type="ARBA" id="ARBA00007090"/>
    </source>
</evidence>
<gene>
    <name evidence="18" type="ORF">UY16_C0059G0007</name>
</gene>
<sequence length="513" mass="57942">MPAQLFLLIPFLFVEIGDVVRMIFRLIFSYLIITYNVTTANANKLAQAITHWMKNKKIQKRQRGRPKKSLFVRLPARLVTRHSFLVKRIKAYAKYVRIQMSKVSLPALKLPKFRLPKLPRVVLPRVKLPTVTVPRLRLPASKSTVIFPQPPALTMSDQIKSFITGVAVTLLFLLLPYNAYQWLKALPNPQLLTKRDLEVTTKIYDRNGALLYEIYADQNRTPIPLAEIPETVKEATIAIEDRDFYRHSGFSIRGMLRAAREIAFNNRIQGGSTITQQLIKSALLNPEVKLSRKIKEIILAFWAERLYSKNQILEMYLSQVPYGGTAWGVETAAQTYFGKSIKNVTLAEAALLAGLPAAPSEYSPFGSHPEKAFERQAEVLRRMVEDRYITAEEAKAALAEQLTFAAPRIAIRAPHFVMYVKGILERRYGARLVERGGLRIITSLDASIQDKTEDIVRSHIEALRYLRVGNGAAVVTDPKTGEILAMVGSKDYFNLTDDGNPHTREPSICAGQL</sequence>
<keyword evidence="13" id="KW-0511">Multifunctional enzyme</keyword>